<dbReference type="HOGENOM" id="CLU_3398424_0_0_6"/>
<keyword evidence="2" id="KW-1185">Reference proteome</keyword>
<organism evidence="1 2">
    <name type="scientific">Shewanella piezotolerans (strain WP3 / JCM 13877)</name>
    <dbReference type="NCBI Taxonomy" id="225849"/>
    <lineage>
        <taxon>Bacteria</taxon>
        <taxon>Pseudomonadati</taxon>
        <taxon>Pseudomonadota</taxon>
        <taxon>Gammaproteobacteria</taxon>
        <taxon>Alteromonadales</taxon>
        <taxon>Shewanellaceae</taxon>
        <taxon>Shewanella</taxon>
    </lineage>
</organism>
<sequence>MIYLLINIADKSLKKVYDADVDYRAGLSKYH</sequence>
<proteinExistence type="predicted"/>
<reference evidence="1 2" key="1">
    <citation type="journal article" date="2008" name="PLoS ONE">
        <title>Environmental adaptation: genomic analysis of the piezotolerant and psychrotolerant deep-sea iron reducing bacterium Shewanella piezotolerans WP3.</title>
        <authorList>
            <person name="Wang F."/>
            <person name="Wang J."/>
            <person name="Jian H."/>
            <person name="Zhang B."/>
            <person name="Li S."/>
            <person name="Wang F."/>
            <person name="Zeng X."/>
            <person name="Gao L."/>
            <person name="Bartlett D.H."/>
            <person name="Yu J."/>
            <person name="Hu S."/>
            <person name="Xiao X."/>
        </authorList>
    </citation>
    <scope>NUCLEOTIDE SEQUENCE [LARGE SCALE GENOMIC DNA]</scope>
    <source>
        <strain evidence="2">WP3 / JCM 13877</strain>
    </source>
</reference>
<dbReference type="KEGG" id="swp:swp_1165"/>
<protein>
    <submittedName>
        <fullName evidence="1">Uncharacterized protein</fullName>
    </submittedName>
</protein>
<evidence type="ECO:0000313" key="1">
    <source>
        <dbReference type="EMBL" id="ACJ27961.1"/>
    </source>
</evidence>
<dbReference type="Proteomes" id="UP000000753">
    <property type="component" value="Chromosome"/>
</dbReference>
<name>B8CKC2_SHEPW</name>
<dbReference type="EMBL" id="CP000472">
    <property type="protein sequence ID" value="ACJ27961.1"/>
    <property type="molecule type" value="Genomic_DNA"/>
</dbReference>
<evidence type="ECO:0000313" key="2">
    <source>
        <dbReference type="Proteomes" id="UP000000753"/>
    </source>
</evidence>
<gene>
    <name evidence="1" type="ordered locus">swp_1165</name>
</gene>
<dbReference type="AlphaFoldDB" id="B8CKC2"/>
<accession>B8CKC2</accession>